<keyword evidence="2" id="KW-1185">Reference proteome</keyword>
<dbReference type="EMBL" id="SLWS01000003">
    <property type="protein sequence ID" value="TCO60612.1"/>
    <property type="molecule type" value="Genomic_DNA"/>
</dbReference>
<dbReference type="InterPro" id="IPR011748">
    <property type="entry name" value="Unchr_phage_tail-like"/>
</dbReference>
<evidence type="ECO:0000313" key="1">
    <source>
        <dbReference type="EMBL" id="TCO60612.1"/>
    </source>
</evidence>
<dbReference type="AlphaFoldDB" id="A0A4R2JPC5"/>
<dbReference type="NCBIfam" id="TIGR02242">
    <property type="entry name" value="tail_TIGR02242"/>
    <property type="match status" value="1"/>
</dbReference>
<dbReference type="OrthoDB" id="370073at2"/>
<dbReference type="InterPro" id="IPR006521">
    <property type="entry name" value="Tail_protein_I"/>
</dbReference>
<proteinExistence type="predicted"/>
<protein>
    <submittedName>
        <fullName evidence="1">Phage tail-like protein</fullName>
    </submittedName>
</protein>
<sequence length="152" mass="16430">MVSVATELPTDLRDDPAVVSVVAAIDAMLAPLFDLVDNLDTHLDAHTAPAGIVDWLATIVGAYSDRPPSLDQRRRLVAAAHEISRWWGTKRGLAALVRADTGTEPEIVEDFSGPRPRVLVRLSGVDSADRQRLRALVASAVPVHVQGEVEIR</sequence>
<name>A0A4R2JPC5_9PSEU</name>
<dbReference type="Proteomes" id="UP000295680">
    <property type="component" value="Unassembled WGS sequence"/>
</dbReference>
<dbReference type="Pfam" id="PF09684">
    <property type="entry name" value="Tail_P2_I"/>
    <property type="match status" value="1"/>
</dbReference>
<accession>A0A4R2JPC5</accession>
<organism evidence="1 2">
    <name type="scientific">Actinocrispum wychmicini</name>
    <dbReference type="NCBI Taxonomy" id="1213861"/>
    <lineage>
        <taxon>Bacteria</taxon>
        <taxon>Bacillati</taxon>
        <taxon>Actinomycetota</taxon>
        <taxon>Actinomycetes</taxon>
        <taxon>Pseudonocardiales</taxon>
        <taxon>Pseudonocardiaceae</taxon>
        <taxon>Actinocrispum</taxon>
    </lineage>
</organism>
<evidence type="ECO:0000313" key="2">
    <source>
        <dbReference type="Proteomes" id="UP000295680"/>
    </source>
</evidence>
<reference evidence="1 2" key="1">
    <citation type="submission" date="2019-03" db="EMBL/GenBank/DDBJ databases">
        <title>Genomic Encyclopedia of Type Strains, Phase IV (KMG-IV): sequencing the most valuable type-strain genomes for metagenomic binning, comparative biology and taxonomic classification.</title>
        <authorList>
            <person name="Goeker M."/>
        </authorList>
    </citation>
    <scope>NUCLEOTIDE SEQUENCE [LARGE SCALE GENOMIC DNA]</scope>
    <source>
        <strain evidence="1 2">DSM 45934</strain>
    </source>
</reference>
<gene>
    <name evidence="1" type="ORF">EV192_103187</name>
</gene>
<comment type="caution">
    <text evidence="1">The sequence shown here is derived from an EMBL/GenBank/DDBJ whole genome shotgun (WGS) entry which is preliminary data.</text>
</comment>
<dbReference type="RefSeq" id="WP_132115735.1">
    <property type="nucleotide sequence ID" value="NZ_SLWS01000003.1"/>
</dbReference>